<reference evidence="1 2" key="1">
    <citation type="submission" date="2014-04" db="EMBL/GenBank/DDBJ databases">
        <title>Evolutionary Origins and Diversification of the Mycorrhizal Mutualists.</title>
        <authorList>
            <consortium name="DOE Joint Genome Institute"/>
            <consortium name="Mycorrhizal Genomics Consortium"/>
            <person name="Kohler A."/>
            <person name="Kuo A."/>
            <person name="Nagy L.G."/>
            <person name="Floudas D."/>
            <person name="Copeland A."/>
            <person name="Barry K.W."/>
            <person name="Cichocki N."/>
            <person name="Veneault-Fourrey C."/>
            <person name="LaButti K."/>
            <person name="Lindquist E.A."/>
            <person name="Lipzen A."/>
            <person name="Lundell T."/>
            <person name="Morin E."/>
            <person name="Murat C."/>
            <person name="Riley R."/>
            <person name="Ohm R."/>
            <person name="Sun H."/>
            <person name="Tunlid A."/>
            <person name="Henrissat B."/>
            <person name="Grigoriev I.V."/>
            <person name="Hibbett D.S."/>
            <person name="Martin F."/>
        </authorList>
    </citation>
    <scope>NUCLEOTIDE SEQUENCE [LARGE SCALE GENOMIC DNA]</scope>
    <source>
        <strain evidence="1 2">FD-317 M1</strain>
    </source>
</reference>
<dbReference type="AlphaFoldDB" id="A0A0D0C4Y3"/>
<protein>
    <submittedName>
        <fullName evidence="1">Uncharacterized protein</fullName>
    </submittedName>
</protein>
<dbReference type="HOGENOM" id="CLU_108458_0_0_1"/>
<organism evidence="1 2">
    <name type="scientific">Collybiopsis luxurians FD-317 M1</name>
    <dbReference type="NCBI Taxonomy" id="944289"/>
    <lineage>
        <taxon>Eukaryota</taxon>
        <taxon>Fungi</taxon>
        <taxon>Dikarya</taxon>
        <taxon>Basidiomycota</taxon>
        <taxon>Agaricomycotina</taxon>
        <taxon>Agaricomycetes</taxon>
        <taxon>Agaricomycetidae</taxon>
        <taxon>Agaricales</taxon>
        <taxon>Marasmiineae</taxon>
        <taxon>Omphalotaceae</taxon>
        <taxon>Collybiopsis</taxon>
        <taxon>Collybiopsis luxurians</taxon>
    </lineage>
</organism>
<gene>
    <name evidence="1" type="ORF">GYMLUDRAFT_265284</name>
</gene>
<dbReference type="OrthoDB" id="5335008at2759"/>
<evidence type="ECO:0000313" key="1">
    <source>
        <dbReference type="EMBL" id="KIK52882.1"/>
    </source>
</evidence>
<name>A0A0D0C4Y3_9AGAR</name>
<sequence length="196" mass="22088">MATYTLNVQIDTSQLPDLKKNGYHLCLARKVGGKYNVIWQGDKQFLMENQFQWAQEYKVFASKSFEEGALVRAASNQEDIAYKQECLFDEYGVMQSAHDDPKGRDGTFEIVNKYGTINFAVSAKVNGEYSAIYNSPDAIKGNVALTPINEVRVWFGLKAETSTMILDISSEFIDVKYGEKYIRTVAYGPDGTWSLV</sequence>
<accession>A0A0D0C4Y3</accession>
<dbReference type="EMBL" id="KN834836">
    <property type="protein sequence ID" value="KIK52882.1"/>
    <property type="molecule type" value="Genomic_DNA"/>
</dbReference>
<dbReference type="Proteomes" id="UP000053593">
    <property type="component" value="Unassembled WGS sequence"/>
</dbReference>
<keyword evidence="2" id="KW-1185">Reference proteome</keyword>
<proteinExistence type="predicted"/>
<evidence type="ECO:0000313" key="2">
    <source>
        <dbReference type="Proteomes" id="UP000053593"/>
    </source>
</evidence>